<sequence length="182" mass="21458">MKKIFIIFSILLLIYMVWPGPSQISDFKALPDSDKSDLAGDTWQIPDVAGYFSDNYREFVIPFYKLNYLQKSFPAFPPLRINYPPEFSWNVIKKHTDSTYLEELVYPLRDSLYINGFEPFYSDGTPKYWGASEFVTFGRQWETKVTLRFYPSSVWVRLIVWLGIIVGMIFLYRLGRKVITNQ</sequence>
<keyword evidence="1" id="KW-1133">Transmembrane helix</keyword>
<organism evidence="2 3">
    <name type="scientific">Candidatus Daviesbacteria bacterium RIFCSPLOWO2_02_FULL_38_15</name>
    <dbReference type="NCBI Taxonomy" id="1797794"/>
    <lineage>
        <taxon>Bacteria</taxon>
        <taxon>Candidatus Daviesiibacteriota</taxon>
    </lineage>
</organism>
<evidence type="ECO:0000256" key="1">
    <source>
        <dbReference type="SAM" id="Phobius"/>
    </source>
</evidence>
<accession>A0A1F5N3P3</accession>
<dbReference type="Proteomes" id="UP000177057">
    <property type="component" value="Unassembled WGS sequence"/>
</dbReference>
<dbReference type="STRING" id="1797794.A3H40_02500"/>
<name>A0A1F5N3P3_9BACT</name>
<gene>
    <name evidence="2" type="ORF">A3H40_02500</name>
</gene>
<feature type="transmembrane region" description="Helical" evidence="1">
    <location>
        <begin position="154"/>
        <end position="172"/>
    </location>
</feature>
<dbReference type="EMBL" id="MFDV01000010">
    <property type="protein sequence ID" value="OGE72227.1"/>
    <property type="molecule type" value="Genomic_DNA"/>
</dbReference>
<evidence type="ECO:0000313" key="2">
    <source>
        <dbReference type="EMBL" id="OGE72227.1"/>
    </source>
</evidence>
<comment type="caution">
    <text evidence="2">The sequence shown here is derived from an EMBL/GenBank/DDBJ whole genome shotgun (WGS) entry which is preliminary data.</text>
</comment>
<protein>
    <submittedName>
        <fullName evidence="2">Uncharacterized protein</fullName>
    </submittedName>
</protein>
<reference evidence="2 3" key="1">
    <citation type="journal article" date="2016" name="Nat. Commun.">
        <title>Thousands of microbial genomes shed light on interconnected biogeochemical processes in an aquifer system.</title>
        <authorList>
            <person name="Anantharaman K."/>
            <person name="Brown C.T."/>
            <person name="Hug L.A."/>
            <person name="Sharon I."/>
            <person name="Castelle C.J."/>
            <person name="Probst A.J."/>
            <person name="Thomas B.C."/>
            <person name="Singh A."/>
            <person name="Wilkins M.J."/>
            <person name="Karaoz U."/>
            <person name="Brodie E.L."/>
            <person name="Williams K.H."/>
            <person name="Hubbard S.S."/>
            <person name="Banfield J.F."/>
        </authorList>
    </citation>
    <scope>NUCLEOTIDE SEQUENCE [LARGE SCALE GENOMIC DNA]</scope>
</reference>
<proteinExistence type="predicted"/>
<keyword evidence="1" id="KW-0472">Membrane</keyword>
<dbReference type="AlphaFoldDB" id="A0A1F5N3P3"/>
<evidence type="ECO:0000313" key="3">
    <source>
        <dbReference type="Proteomes" id="UP000177057"/>
    </source>
</evidence>
<keyword evidence="1" id="KW-0812">Transmembrane</keyword>